<dbReference type="AlphaFoldDB" id="A0A5J5GHT9"/>
<sequence>MSKYSVTKDVSEVYRLRIDSHRCQWATITINNGDLNVISDCGNFNYSWRMNENENFKDLLIRICKYGEGKGYLYDKIHDRDRADRVDVEKTVKQIKKDLFEYYREKKRDYYYMTEDKYKYSDLSTKMRDAYDELIGLESEGEMSQDYFYSQLYNSTYLNEVFCGDYFAYLDVEYIGDRQAIAFCEVVAPIFAEVLINEEEANGNK</sequence>
<organism evidence="1 2">
    <name type="scientific">Paenibacillus spiritus</name>
    <dbReference type="NCBI Taxonomy" id="2496557"/>
    <lineage>
        <taxon>Bacteria</taxon>
        <taxon>Bacillati</taxon>
        <taxon>Bacillota</taxon>
        <taxon>Bacilli</taxon>
        <taxon>Bacillales</taxon>
        <taxon>Paenibacillaceae</taxon>
        <taxon>Paenibacillus</taxon>
    </lineage>
</organism>
<evidence type="ECO:0000313" key="2">
    <source>
        <dbReference type="Proteomes" id="UP000367750"/>
    </source>
</evidence>
<dbReference type="Pfam" id="PF26211">
    <property type="entry name" value="Phage_phiTE_072"/>
    <property type="match status" value="1"/>
</dbReference>
<dbReference type="InterPro" id="IPR058701">
    <property type="entry name" value="PhiTE_072-like"/>
</dbReference>
<name>A0A5J5GHT9_9BACL</name>
<proteinExistence type="predicted"/>
<comment type="caution">
    <text evidence="1">The sequence shown here is derived from an EMBL/GenBank/DDBJ whole genome shotgun (WGS) entry which is preliminary data.</text>
</comment>
<keyword evidence="2" id="KW-1185">Reference proteome</keyword>
<accession>A0A5J5GHT9</accession>
<dbReference type="RefSeq" id="WP_150456558.1">
    <property type="nucleotide sequence ID" value="NZ_VYKK01000004.1"/>
</dbReference>
<dbReference type="Proteomes" id="UP000367750">
    <property type="component" value="Unassembled WGS sequence"/>
</dbReference>
<gene>
    <name evidence="1" type="ORF">F4V43_01925</name>
</gene>
<dbReference type="EMBL" id="VYKK01000004">
    <property type="protein sequence ID" value="KAA9007268.1"/>
    <property type="molecule type" value="Genomic_DNA"/>
</dbReference>
<dbReference type="OrthoDB" id="2663163at2"/>
<protein>
    <submittedName>
        <fullName evidence="1">Uncharacterized protein</fullName>
    </submittedName>
</protein>
<evidence type="ECO:0000313" key="1">
    <source>
        <dbReference type="EMBL" id="KAA9007268.1"/>
    </source>
</evidence>
<reference evidence="1 2" key="1">
    <citation type="submission" date="2019-09" db="EMBL/GenBank/DDBJ databases">
        <title>Bacillus ochoae sp. nov., Paenibacillus whitsoniae sp. nov., Paenibacillus spiritus sp. nov. Isolated from the Mars Exploration Rover during spacecraft assembly.</title>
        <authorList>
            <person name="Seuylemezian A."/>
            <person name="Vaishampayan P."/>
        </authorList>
    </citation>
    <scope>NUCLEOTIDE SEQUENCE [LARGE SCALE GENOMIC DNA]</scope>
    <source>
        <strain evidence="1 2">MER_111</strain>
    </source>
</reference>